<proteinExistence type="predicted"/>
<dbReference type="InterPro" id="IPR050204">
    <property type="entry name" value="AraC_XylS_family_regulators"/>
</dbReference>
<dbReference type="InterPro" id="IPR009057">
    <property type="entry name" value="Homeodomain-like_sf"/>
</dbReference>
<dbReference type="Pfam" id="PF14525">
    <property type="entry name" value="AraC_binding_2"/>
    <property type="match status" value="1"/>
</dbReference>
<sequence>MTRIREEKMSLSNEIVISTKHVPVAQRHDFWVSNVDKYLIDIDCPAQRNTEIEAMLTQRDLEVLRVNEIAANTHSVHRSCLGIENDKRDSIFACLMTKGSGYSYQGTLSAQHSPGDMVIYDTSQPYGHGFPDDMSMYVLDMPRHLFEENQLPNGQLLKIDKHLTSGASSTEAILKLLRQPLSGRESIIRAEEVIQHIQSLLTVATGKKSNSYLRLLFRQCQEYIDSHLAENDLSVDHLSQHFAVTTRQLSRAFESHGVAVNRYIWRERLKKSREELICSPHLSITEIAFRWGFNHSAHFSRAYKQCFGETPRQTQTRFNPH</sequence>
<keyword evidence="3" id="KW-0804">Transcription</keyword>
<keyword evidence="2" id="KW-0238">DNA-binding</keyword>
<dbReference type="InterPro" id="IPR020449">
    <property type="entry name" value="Tscrpt_reg_AraC-type_HTH"/>
</dbReference>
<dbReference type="InterPro" id="IPR035418">
    <property type="entry name" value="AraC-bd_2"/>
</dbReference>
<keyword evidence="6" id="KW-1185">Reference proteome</keyword>
<comment type="caution">
    <text evidence="5">The sequence shown here is derived from an EMBL/GenBank/DDBJ whole genome shotgun (WGS) entry which is preliminary data.</text>
</comment>
<evidence type="ECO:0000313" key="5">
    <source>
        <dbReference type="EMBL" id="TPE54793.1"/>
    </source>
</evidence>
<dbReference type="SUPFAM" id="SSF46689">
    <property type="entry name" value="Homeodomain-like"/>
    <property type="match status" value="1"/>
</dbReference>
<dbReference type="EMBL" id="VFRR01000004">
    <property type="protein sequence ID" value="TPE54793.1"/>
    <property type="molecule type" value="Genomic_DNA"/>
</dbReference>
<dbReference type="PANTHER" id="PTHR46796">
    <property type="entry name" value="HTH-TYPE TRANSCRIPTIONAL ACTIVATOR RHAS-RELATED"/>
    <property type="match status" value="1"/>
</dbReference>
<dbReference type="GO" id="GO:0043565">
    <property type="term" value="F:sequence-specific DNA binding"/>
    <property type="evidence" value="ECO:0007669"/>
    <property type="project" value="InterPro"/>
</dbReference>
<dbReference type="InterPro" id="IPR018060">
    <property type="entry name" value="HTH_AraC"/>
</dbReference>
<name>A0A501X2W5_9GAMM</name>
<feature type="domain" description="HTH araC/xylS-type" evidence="4">
    <location>
        <begin position="218"/>
        <end position="317"/>
    </location>
</feature>
<evidence type="ECO:0000256" key="1">
    <source>
        <dbReference type="ARBA" id="ARBA00023015"/>
    </source>
</evidence>
<dbReference type="OrthoDB" id="9816461at2"/>
<dbReference type="PROSITE" id="PS01124">
    <property type="entry name" value="HTH_ARAC_FAMILY_2"/>
    <property type="match status" value="1"/>
</dbReference>
<reference evidence="5 6" key="1">
    <citation type="submission" date="2019-06" db="EMBL/GenBank/DDBJ databases">
        <title>A novel bacterium of genus Marinomonas, isolated from coastal sand.</title>
        <authorList>
            <person name="Huang H."/>
            <person name="Mo K."/>
            <person name="Hu Y."/>
        </authorList>
    </citation>
    <scope>NUCLEOTIDE SEQUENCE [LARGE SCALE GENOMIC DNA]</scope>
    <source>
        <strain evidence="5 6">HB171799</strain>
    </source>
</reference>
<dbReference type="InterPro" id="IPR018062">
    <property type="entry name" value="HTH_AraC-typ_CS"/>
</dbReference>
<dbReference type="GO" id="GO:0003700">
    <property type="term" value="F:DNA-binding transcription factor activity"/>
    <property type="evidence" value="ECO:0007669"/>
    <property type="project" value="InterPro"/>
</dbReference>
<evidence type="ECO:0000313" key="6">
    <source>
        <dbReference type="Proteomes" id="UP000315901"/>
    </source>
</evidence>
<protein>
    <submittedName>
        <fullName evidence="5">Helix-turn-helix domain-containing protein</fullName>
    </submittedName>
</protein>
<dbReference type="Gene3D" id="1.10.10.60">
    <property type="entry name" value="Homeodomain-like"/>
    <property type="match status" value="1"/>
</dbReference>
<dbReference type="Proteomes" id="UP000315901">
    <property type="component" value="Unassembled WGS sequence"/>
</dbReference>
<organism evidence="5 6">
    <name type="scientific">Maribrevibacterium harenarium</name>
    <dbReference type="NCBI Taxonomy" id="2589817"/>
    <lineage>
        <taxon>Bacteria</taxon>
        <taxon>Pseudomonadati</taxon>
        <taxon>Pseudomonadota</taxon>
        <taxon>Gammaproteobacteria</taxon>
        <taxon>Oceanospirillales</taxon>
        <taxon>Oceanospirillaceae</taxon>
        <taxon>Maribrevibacterium</taxon>
    </lineage>
</organism>
<evidence type="ECO:0000256" key="3">
    <source>
        <dbReference type="ARBA" id="ARBA00023163"/>
    </source>
</evidence>
<accession>A0A501X2W5</accession>
<dbReference type="AlphaFoldDB" id="A0A501X2W5"/>
<dbReference type="PANTHER" id="PTHR46796:SF6">
    <property type="entry name" value="ARAC SUBFAMILY"/>
    <property type="match status" value="1"/>
</dbReference>
<dbReference type="PROSITE" id="PS00041">
    <property type="entry name" value="HTH_ARAC_FAMILY_1"/>
    <property type="match status" value="1"/>
</dbReference>
<dbReference type="Pfam" id="PF12833">
    <property type="entry name" value="HTH_18"/>
    <property type="match status" value="1"/>
</dbReference>
<evidence type="ECO:0000259" key="4">
    <source>
        <dbReference type="PROSITE" id="PS01124"/>
    </source>
</evidence>
<dbReference type="PRINTS" id="PR00032">
    <property type="entry name" value="HTHARAC"/>
</dbReference>
<gene>
    <name evidence="5" type="ORF">FJM67_03975</name>
</gene>
<keyword evidence="1" id="KW-0805">Transcription regulation</keyword>
<dbReference type="SMART" id="SM00342">
    <property type="entry name" value="HTH_ARAC"/>
    <property type="match status" value="1"/>
</dbReference>
<evidence type="ECO:0000256" key="2">
    <source>
        <dbReference type="ARBA" id="ARBA00023125"/>
    </source>
</evidence>